<organism evidence="2 3">
    <name type="scientific">Effrenium voratum</name>
    <dbReference type="NCBI Taxonomy" id="2562239"/>
    <lineage>
        <taxon>Eukaryota</taxon>
        <taxon>Sar</taxon>
        <taxon>Alveolata</taxon>
        <taxon>Dinophyceae</taxon>
        <taxon>Suessiales</taxon>
        <taxon>Symbiodiniaceae</taxon>
        <taxon>Effrenium</taxon>
    </lineage>
</organism>
<dbReference type="AlphaFoldDB" id="A0AA36JEH9"/>
<evidence type="ECO:0000313" key="3">
    <source>
        <dbReference type="Proteomes" id="UP001178507"/>
    </source>
</evidence>
<gene>
    <name evidence="2" type="ORF">EVOR1521_LOCUS27123</name>
</gene>
<dbReference type="Proteomes" id="UP001178507">
    <property type="component" value="Unassembled WGS sequence"/>
</dbReference>
<reference evidence="2" key="1">
    <citation type="submission" date="2023-08" db="EMBL/GenBank/DDBJ databases">
        <authorList>
            <person name="Chen Y."/>
            <person name="Shah S."/>
            <person name="Dougan E. K."/>
            <person name="Thang M."/>
            <person name="Chan C."/>
        </authorList>
    </citation>
    <scope>NUCLEOTIDE SEQUENCE</scope>
</reference>
<protein>
    <submittedName>
        <fullName evidence="2">Uncharacterized protein</fullName>
    </submittedName>
</protein>
<evidence type="ECO:0000256" key="1">
    <source>
        <dbReference type="SAM" id="MobiDB-lite"/>
    </source>
</evidence>
<accession>A0AA36JEH9</accession>
<feature type="region of interest" description="Disordered" evidence="1">
    <location>
        <begin position="66"/>
        <end position="109"/>
    </location>
</feature>
<comment type="caution">
    <text evidence="2">The sequence shown here is derived from an EMBL/GenBank/DDBJ whole genome shotgun (WGS) entry which is preliminary data.</text>
</comment>
<name>A0AA36JEH9_9DINO</name>
<proteinExistence type="predicted"/>
<evidence type="ECO:0000313" key="2">
    <source>
        <dbReference type="EMBL" id="CAJ1404732.1"/>
    </source>
</evidence>
<keyword evidence="3" id="KW-1185">Reference proteome</keyword>
<dbReference type="EMBL" id="CAUJNA010003553">
    <property type="protein sequence ID" value="CAJ1404732.1"/>
    <property type="molecule type" value="Genomic_DNA"/>
</dbReference>
<sequence length="109" mass="11620">MRFLPGSSAGPDSCDELKTGSCEVPKEGLRLQQSCTIGAGTNPQVKLHGPLTVHGNLTAQGNVTFRSSHSLGGSRHFKEVFKPSAGDPARPSRLMQRGRRGAGSRSYAW</sequence>